<name>A0A9P1P9J0_PARSO</name>
<feature type="binding site" evidence="1">
    <location>
        <position position="161"/>
    </location>
    <ligand>
        <name>Mn(2+)</name>
        <dbReference type="ChEBI" id="CHEBI:29035"/>
        <label>2</label>
    </ligand>
</feature>
<dbReference type="Proteomes" id="UP000049685">
    <property type="component" value="Unassembled WGS sequence"/>
</dbReference>
<feature type="binding site" evidence="1">
    <location>
        <position position="360"/>
    </location>
    <ligand>
        <name>Mn(2+)</name>
        <dbReference type="ChEBI" id="CHEBI:29035"/>
        <label>2</label>
    </ligand>
</feature>
<reference evidence="4" key="1">
    <citation type="submission" date="2015-01" db="EMBL/GenBank/DDBJ databases">
        <authorList>
            <person name="Aslett A.Martin."/>
            <person name="De Silva Nishadi"/>
        </authorList>
    </citation>
    <scope>NUCLEOTIDE SEQUENCE [LARGE SCALE GENOMIC DNA]</scope>
    <source>
        <strain evidence="4">UMC4404</strain>
    </source>
</reference>
<dbReference type="PANTHER" id="PTHR11014:SF63">
    <property type="entry name" value="METALLOPEPTIDASE, PUTATIVE (AFU_ORTHOLOGUE AFUA_6G09600)-RELATED"/>
    <property type="match status" value="1"/>
</dbReference>
<proteinExistence type="predicted"/>
<keyword evidence="1" id="KW-0464">Manganese</keyword>
<evidence type="ECO:0000313" key="4">
    <source>
        <dbReference type="Proteomes" id="UP000049685"/>
    </source>
</evidence>
<comment type="cofactor">
    <cofactor evidence="1">
        <name>Mn(2+)</name>
        <dbReference type="ChEBI" id="CHEBI:29035"/>
    </cofactor>
    <text evidence="1">The Mn(2+) ion enhances activity.</text>
</comment>
<dbReference type="EC" id="3.5.1.14" evidence="3"/>
<evidence type="ECO:0000313" key="3">
    <source>
        <dbReference type="EMBL" id="CEO33318.1"/>
    </source>
</evidence>
<dbReference type="SUPFAM" id="SSF53187">
    <property type="entry name" value="Zn-dependent exopeptidases"/>
    <property type="match status" value="1"/>
</dbReference>
<evidence type="ECO:0000259" key="2">
    <source>
        <dbReference type="Pfam" id="PF07687"/>
    </source>
</evidence>
<gene>
    <name evidence="3" type="primary">amaA_1</name>
    <name evidence="3" type="ORF">UMC4404_12981</name>
</gene>
<feature type="binding site" evidence="1">
    <location>
        <position position="103"/>
    </location>
    <ligand>
        <name>Mn(2+)</name>
        <dbReference type="ChEBI" id="CHEBI:29035"/>
        <label>2</label>
    </ligand>
</feature>
<dbReference type="SUPFAM" id="SSF55031">
    <property type="entry name" value="Bacterial exopeptidase dimerisation domain"/>
    <property type="match status" value="1"/>
</dbReference>
<dbReference type="GO" id="GO:0046872">
    <property type="term" value="F:metal ion binding"/>
    <property type="evidence" value="ECO:0007669"/>
    <property type="project" value="UniProtKB-KW"/>
</dbReference>
<organism evidence="3 4">
    <name type="scientific">Paraclostridium sordellii</name>
    <name type="common">Clostridium sordellii</name>
    <dbReference type="NCBI Taxonomy" id="1505"/>
    <lineage>
        <taxon>Bacteria</taxon>
        <taxon>Bacillati</taxon>
        <taxon>Bacillota</taxon>
        <taxon>Clostridia</taxon>
        <taxon>Peptostreptococcales</taxon>
        <taxon>Peptostreptococcaceae</taxon>
        <taxon>Paraclostridium</taxon>
    </lineage>
</organism>
<dbReference type="NCBIfam" id="TIGR01891">
    <property type="entry name" value="amidohydrolases"/>
    <property type="match status" value="1"/>
</dbReference>
<dbReference type="PIRSF" id="PIRSF005962">
    <property type="entry name" value="Pept_M20D_amidohydro"/>
    <property type="match status" value="1"/>
</dbReference>
<dbReference type="Pfam" id="PF01546">
    <property type="entry name" value="Peptidase_M20"/>
    <property type="match status" value="1"/>
</dbReference>
<feature type="binding site" evidence="1">
    <location>
        <position position="137"/>
    </location>
    <ligand>
        <name>Mn(2+)</name>
        <dbReference type="ChEBI" id="CHEBI:29035"/>
        <label>2</label>
    </ligand>
</feature>
<dbReference type="AlphaFoldDB" id="A0A9P1P9J0"/>
<dbReference type="InterPro" id="IPR002933">
    <property type="entry name" value="Peptidase_M20"/>
</dbReference>
<dbReference type="EC" id="3.5.1.47" evidence="3"/>
<dbReference type="InterPro" id="IPR017439">
    <property type="entry name" value="Amidohydrolase"/>
</dbReference>
<feature type="binding site" evidence="1">
    <location>
        <position position="101"/>
    </location>
    <ligand>
        <name>Mn(2+)</name>
        <dbReference type="ChEBI" id="CHEBI:29035"/>
        <label>2</label>
    </ligand>
</feature>
<dbReference type="PANTHER" id="PTHR11014">
    <property type="entry name" value="PEPTIDASE M20 FAMILY MEMBER"/>
    <property type="match status" value="1"/>
</dbReference>
<dbReference type="EMBL" id="CDNY01000003">
    <property type="protein sequence ID" value="CEO33318.1"/>
    <property type="molecule type" value="Genomic_DNA"/>
</dbReference>
<comment type="caution">
    <text evidence="3">The sequence shown here is derived from an EMBL/GenBank/DDBJ whole genome shotgun (WGS) entry which is preliminary data.</text>
</comment>
<dbReference type="GO" id="GO:0004046">
    <property type="term" value="F:aminoacylase activity"/>
    <property type="evidence" value="ECO:0007669"/>
    <property type="project" value="UniProtKB-EC"/>
</dbReference>
<keyword evidence="1" id="KW-0479">Metal-binding</keyword>
<protein>
    <submittedName>
        <fullName evidence="3">Amidohydrolase</fullName>
        <ecNumber evidence="3">3.5.1.14</ecNumber>
        <ecNumber evidence="3">3.5.1.47</ecNumber>
    </submittedName>
</protein>
<dbReference type="InterPro" id="IPR011650">
    <property type="entry name" value="Peptidase_M20_dimer"/>
</dbReference>
<dbReference type="GO" id="GO:0050118">
    <property type="term" value="F:N-acetyldiaminopimelate deacetylase activity"/>
    <property type="evidence" value="ECO:0007669"/>
    <property type="project" value="UniProtKB-EC"/>
</dbReference>
<feature type="domain" description="Peptidase M20 dimerisation" evidence="2">
    <location>
        <begin position="185"/>
        <end position="282"/>
    </location>
</feature>
<dbReference type="Gene3D" id="3.30.70.360">
    <property type="match status" value="1"/>
</dbReference>
<sequence length="389" mass="43356">MSEILNKAKDIERYVINLRREFHKYPELSGREFKTQEMVIKELENMGIPYKKIGNTSVVAILNGKKEGKTIALRADMDALPIIEESGVEFSSKTHGLMHACGHDAHTAMLLGSAKVLSKMKDEINGNIKFFFQEGEETFTGAKEIIKDGGMDGVDACFGLHCMPDLETGYVNIDSGYKMAGCDTIYVKFEGVSGHGSSPHLAKDTIYPACTFVSGLQAIATKNIDPQEPVVLTVGKFIGGTKANIIPKYTNLDISMRYFNPKVREIVHQSIKRHAKAIAEAYEINVDVNIEESAISLYNDEELSIIAKNSAKKILGEGKTVSGPKLMGSEDFPYYLKYAKGVYAYLGYNNKEKDSIYYPHHEKFKIDEECLKYGVALHVQFALDFLNEN</sequence>
<dbReference type="RefSeq" id="WP_057558508.1">
    <property type="nucleotide sequence ID" value="NZ_CDNY01000003.1"/>
</dbReference>
<dbReference type="InterPro" id="IPR036264">
    <property type="entry name" value="Bact_exopeptidase_dim_dom"/>
</dbReference>
<keyword evidence="3" id="KW-0378">Hydrolase</keyword>
<dbReference type="Pfam" id="PF07687">
    <property type="entry name" value="M20_dimer"/>
    <property type="match status" value="1"/>
</dbReference>
<evidence type="ECO:0000256" key="1">
    <source>
        <dbReference type="PIRSR" id="PIRSR005962-1"/>
    </source>
</evidence>
<dbReference type="Gene3D" id="3.40.630.10">
    <property type="entry name" value="Zn peptidases"/>
    <property type="match status" value="1"/>
</dbReference>
<accession>A0A9P1P9J0</accession>